<sequence length="742" mass="85448">MKTSHAFFLLLGAVLLAACSSTKFVPERSYLLESVELKNDDRRIDLSSLLPYVRQQGNTKWFSMFKIPLGTYDLAGRDTTKWINRTLRRIGEEPMIFDSVQARLSVADLRTALQNMGYMHASVTLDTRTRGKKLKAIYRLHPGEPYAIRRVAYDIQDSAIGRVLANDRLRALRRKNYRDERLQPGERFTAARLDEERRRLTALLMDSGYYRFHKDFIQYSVDSAAHSNEVDVTLHLLKYRASGAQPDTLHPRYTIGDIRYLADGNNAVQLRRRVLENGTALQQGRPFSASALQKTYNNFGKMQAVRYTNIRFRERTDTALLDCDIQLSTNKPHSLSFRPEGTNTAGDLGAAASLTYENRNIFRGSELLSVELRGAFEAITGLEGYRDEDYEEYSVETKLSFPRFIAPFLSNTFRRRSNATSELSVSWDLQNRPEFHRRVFSTAWRYRWAEPHHHTTYRLDVLDLNYVYMPWISETFKHDYLDSVSNRNAILRYNYEDLFIMKLGFGITYSDGTDAVRANVETAGNLLHGVAGAVGLKRNANGRYTLFNIAFAQYVKFDADYTHLFRFDRHNTLAVHGDLGIAWPYGNSTILPFEKRYFSGGANSVRGWSVRGLGPGSYRGTGGRIDFINQTGDVKLDLNAEYRTYLFWKFNAAVFVDAGNIWTLRNYADQPGGQFRFDRFYKQIAAAYGLGIRLNFDYFLIRFDMGMKAVNPAYDSRREHWPLLHPRLSRDFAFHFAVGMPF</sequence>
<dbReference type="PANTHER" id="PTHR12815:SF47">
    <property type="entry name" value="TRANSLOCATION AND ASSEMBLY MODULE SUBUNIT TAMA"/>
    <property type="match status" value="1"/>
</dbReference>
<dbReference type="Pfam" id="PF01103">
    <property type="entry name" value="Omp85"/>
    <property type="match status" value="1"/>
</dbReference>
<evidence type="ECO:0000313" key="8">
    <source>
        <dbReference type="EMBL" id="MFB9896709.1"/>
    </source>
</evidence>
<gene>
    <name evidence="8" type="ORF">ACFFK8_02425</name>
</gene>
<evidence type="ECO:0000256" key="4">
    <source>
        <dbReference type="ARBA" id="ARBA00023136"/>
    </source>
</evidence>
<keyword evidence="3 6" id="KW-0732">Signal</keyword>
<keyword evidence="9" id="KW-1185">Reference proteome</keyword>
<dbReference type="Gene3D" id="2.40.160.50">
    <property type="entry name" value="membrane protein fhac: a member of the omp85/tpsb transporter family"/>
    <property type="match status" value="1"/>
</dbReference>
<dbReference type="PANTHER" id="PTHR12815">
    <property type="entry name" value="SORTING AND ASSEMBLY MACHINERY SAMM50 PROTEIN FAMILY MEMBER"/>
    <property type="match status" value="1"/>
</dbReference>
<evidence type="ECO:0000313" key="9">
    <source>
        <dbReference type="Proteomes" id="UP001589688"/>
    </source>
</evidence>
<evidence type="ECO:0000256" key="1">
    <source>
        <dbReference type="ARBA" id="ARBA00004370"/>
    </source>
</evidence>
<comment type="subcellular location">
    <subcellularLocation>
        <location evidence="1">Membrane</location>
    </subcellularLocation>
</comment>
<evidence type="ECO:0000259" key="7">
    <source>
        <dbReference type="Pfam" id="PF01103"/>
    </source>
</evidence>
<evidence type="ECO:0000256" key="2">
    <source>
        <dbReference type="ARBA" id="ARBA00022692"/>
    </source>
</evidence>
<organism evidence="8 9">
    <name type="scientific">Hallella seregens ATCC 51272</name>
    <dbReference type="NCBI Taxonomy" id="1336250"/>
    <lineage>
        <taxon>Bacteria</taxon>
        <taxon>Pseudomonadati</taxon>
        <taxon>Bacteroidota</taxon>
        <taxon>Bacteroidia</taxon>
        <taxon>Bacteroidales</taxon>
        <taxon>Prevotellaceae</taxon>
        <taxon>Hallella</taxon>
    </lineage>
</organism>
<feature type="domain" description="Bacterial surface antigen (D15)" evidence="7">
    <location>
        <begin position="552"/>
        <end position="740"/>
    </location>
</feature>
<dbReference type="Proteomes" id="UP001589688">
    <property type="component" value="Unassembled WGS sequence"/>
</dbReference>
<reference evidence="8 9" key="1">
    <citation type="submission" date="2024-09" db="EMBL/GenBank/DDBJ databases">
        <authorList>
            <person name="Sun Q."/>
            <person name="Mori K."/>
        </authorList>
    </citation>
    <scope>NUCLEOTIDE SEQUENCE [LARGE SCALE GENOMIC DNA]</scope>
    <source>
        <strain evidence="8 9">ATCC 51272</strain>
    </source>
</reference>
<accession>A0ABV5ZJB5</accession>
<dbReference type="InterPro" id="IPR000184">
    <property type="entry name" value="Bac_surfAg_D15"/>
</dbReference>
<comment type="caution">
    <text evidence="8">The sequence shown here is derived from an EMBL/GenBank/DDBJ whole genome shotgun (WGS) entry which is preliminary data.</text>
</comment>
<dbReference type="InterPro" id="IPR039910">
    <property type="entry name" value="D15-like"/>
</dbReference>
<evidence type="ECO:0000256" key="6">
    <source>
        <dbReference type="SAM" id="SignalP"/>
    </source>
</evidence>
<name>A0ABV5ZJB5_9BACT</name>
<protein>
    <submittedName>
        <fullName evidence="8">Autotransporter assembly complex family protein</fullName>
    </submittedName>
</protein>
<evidence type="ECO:0000256" key="3">
    <source>
        <dbReference type="ARBA" id="ARBA00022729"/>
    </source>
</evidence>
<keyword evidence="2" id="KW-0812">Transmembrane</keyword>
<keyword evidence="5" id="KW-0998">Cell outer membrane</keyword>
<dbReference type="PROSITE" id="PS51257">
    <property type="entry name" value="PROKAR_LIPOPROTEIN"/>
    <property type="match status" value="1"/>
</dbReference>
<feature type="signal peptide" evidence="6">
    <location>
        <begin position="1"/>
        <end position="17"/>
    </location>
</feature>
<dbReference type="RefSeq" id="WP_027952447.1">
    <property type="nucleotide sequence ID" value="NZ_JADU01000019.1"/>
</dbReference>
<dbReference type="EMBL" id="JBHLZF010000001">
    <property type="protein sequence ID" value="MFB9896709.1"/>
    <property type="molecule type" value="Genomic_DNA"/>
</dbReference>
<feature type="chain" id="PRO_5045690700" evidence="6">
    <location>
        <begin position="18"/>
        <end position="742"/>
    </location>
</feature>
<keyword evidence="4" id="KW-0472">Membrane</keyword>
<evidence type="ECO:0000256" key="5">
    <source>
        <dbReference type="ARBA" id="ARBA00023237"/>
    </source>
</evidence>
<proteinExistence type="predicted"/>